<evidence type="ECO:0008006" key="3">
    <source>
        <dbReference type="Google" id="ProtNLM"/>
    </source>
</evidence>
<reference evidence="1 2" key="1">
    <citation type="submission" date="2019-07" db="EMBL/GenBank/DDBJ databases">
        <title>Whole genome shotgun sequence of Reyranella soli NBRC 108950.</title>
        <authorList>
            <person name="Hosoyama A."/>
            <person name="Uohara A."/>
            <person name="Ohji S."/>
            <person name="Ichikawa N."/>
        </authorList>
    </citation>
    <scope>NUCLEOTIDE SEQUENCE [LARGE SCALE GENOMIC DNA]</scope>
    <source>
        <strain evidence="1 2">NBRC 108950</strain>
    </source>
</reference>
<name>A0A512NBM7_9HYPH</name>
<dbReference type="InterPro" id="IPR044053">
    <property type="entry name" value="AsaB-like"/>
</dbReference>
<dbReference type="PANTHER" id="PTHR34598:SF3">
    <property type="entry name" value="OXIDOREDUCTASE AN1597"/>
    <property type="match status" value="1"/>
</dbReference>
<dbReference type="EMBL" id="BKAJ01000065">
    <property type="protein sequence ID" value="GEP56360.1"/>
    <property type="molecule type" value="Genomic_DNA"/>
</dbReference>
<accession>A0A512NBM7</accession>
<keyword evidence="2" id="KW-1185">Reference proteome</keyword>
<gene>
    <name evidence="1" type="ORF">RSO01_35260</name>
</gene>
<proteinExistence type="predicted"/>
<sequence>MPSVHTAPSTAAAVPPLAAWVEANVPYLADLSIKPVTYNPPIGTGVARREGNYRDFKVRIQNARLVKGLSLDRQAFILTPHETKVRDFYDKDEIKRVWEPEVEALIKRETGASKVVVFDHTIRAADRGVERGHRAPVRSVHNDYTEKSGPQRVRDLLPPDEAEARLKKRFVEINVWRNISHDPVEMSPLGFVDSESIAPRDLAVCDLVYADRTGEIYIGVHNADHRWYYFPRMTREEAVLIKCYDSMKDGRARFSLHSAFDDPTSPANPRPRESIETRTFAFFD</sequence>
<dbReference type="Proteomes" id="UP000321058">
    <property type="component" value="Unassembled WGS sequence"/>
</dbReference>
<dbReference type="GO" id="GO:0016491">
    <property type="term" value="F:oxidoreductase activity"/>
    <property type="evidence" value="ECO:0007669"/>
    <property type="project" value="InterPro"/>
</dbReference>
<comment type="caution">
    <text evidence="1">The sequence shown here is derived from an EMBL/GenBank/DDBJ whole genome shotgun (WGS) entry which is preliminary data.</text>
</comment>
<protein>
    <recommendedName>
        <fullName evidence="3">Methyltransferase</fullName>
    </recommendedName>
</protein>
<evidence type="ECO:0000313" key="2">
    <source>
        <dbReference type="Proteomes" id="UP000321058"/>
    </source>
</evidence>
<organism evidence="1 2">
    <name type="scientific">Reyranella soli</name>
    <dbReference type="NCBI Taxonomy" id="1230389"/>
    <lineage>
        <taxon>Bacteria</taxon>
        <taxon>Pseudomonadati</taxon>
        <taxon>Pseudomonadota</taxon>
        <taxon>Alphaproteobacteria</taxon>
        <taxon>Hyphomicrobiales</taxon>
        <taxon>Reyranellaceae</taxon>
        <taxon>Reyranella</taxon>
    </lineage>
</organism>
<dbReference type="RefSeq" id="WP_147150431.1">
    <property type="nucleotide sequence ID" value="NZ_BKAJ01000065.1"/>
</dbReference>
<dbReference type="PANTHER" id="PTHR34598">
    <property type="entry name" value="BLL6449 PROTEIN"/>
    <property type="match status" value="1"/>
</dbReference>
<dbReference type="AlphaFoldDB" id="A0A512NBM7"/>
<dbReference type="OrthoDB" id="5173234at2"/>
<evidence type="ECO:0000313" key="1">
    <source>
        <dbReference type="EMBL" id="GEP56360.1"/>
    </source>
</evidence>
<dbReference type="NCBIfam" id="NF041278">
    <property type="entry name" value="CmcJ_NvfI_EfuI"/>
    <property type="match status" value="1"/>
</dbReference>